<keyword evidence="7 10" id="KW-1133">Transmembrane helix</keyword>
<evidence type="ECO:0000256" key="8">
    <source>
        <dbReference type="ARBA" id="ARBA00023136"/>
    </source>
</evidence>
<evidence type="ECO:0000256" key="2">
    <source>
        <dbReference type="ARBA" id="ARBA00012282"/>
    </source>
</evidence>
<dbReference type="Proteomes" id="UP000234503">
    <property type="component" value="Unassembled WGS sequence"/>
</dbReference>
<keyword evidence="8 10" id="KW-0472">Membrane</keyword>
<dbReference type="PANTHER" id="PTHR33121:SF73">
    <property type="entry name" value="CYCLIC DI-GMP PHOSPHODIESTERASE PDEN-RELATED"/>
    <property type="match status" value="1"/>
</dbReference>
<feature type="domain" description="EAL" evidence="11">
    <location>
        <begin position="268"/>
        <end position="521"/>
    </location>
</feature>
<keyword evidence="5 10" id="KW-0812">Transmembrane</keyword>
<feature type="transmembrane region" description="Helical" evidence="10">
    <location>
        <begin position="21"/>
        <end position="41"/>
    </location>
</feature>
<reference evidence="12 13" key="1">
    <citation type="submission" date="2017-12" db="EMBL/GenBank/DDBJ databases">
        <title>Characterization of six clinical isolates of Enterochimera gen. nov., a novel genus of the Yersiniaciae family and the three species Enterochimera arupensis sp. nov., Enterochimera coloradensis sp. nov, and Enterochimera californica sp. nov.</title>
        <authorList>
            <person name="Rossi A."/>
            <person name="Fisher M."/>
        </authorList>
    </citation>
    <scope>NUCLEOTIDE SEQUENCE [LARGE SCALE GENOMIC DNA]</scope>
    <source>
        <strain evidence="13">2016-Iso4</strain>
    </source>
</reference>
<dbReference type="PANTHER" id="PTHR33121">
    <property type="entry name" value="CYCLIC DI-GMP PHOSPHODIESTERASE PDEF"/>
    <property type="match status" value="1"/>
</dbReference>
<evidence type="ECO:0000256" key="3">
    <source>
        <dbReference type="ARBA" id="ARBA00022475"/>
    </source>
</evidence>
<gene>
    <name evidence="12" type="ORF">CYR32_16670</name>
</gene>
<dbReference type="GO" id="GO:0005886">
    <property type="term" value="C:plasma membrane"/>
    <property type="evidence" value="ECO:0007669"/>
    <property type="project" value="UniProtKB-SubCell"/>
</dbReference>
<dbReference type="CDD" id="cd01948">
    <property type="entry name" value="EAL"/>
    <property type="match status" value="1"/>
</dbReference>
<dbReference type="InterPro" id="IPR024744">
    <property type="entry name" value="CSS-motif_dom"/>
</dbReference>
<dbReference type="InterPro" id="IPR050706">
    <property type="entry name" value="Cyclic-di-GMP_PDE-like"/>
</dbReference>
<keyword evidence="6" id="KW-0378">Hydrolase</keyword>
<dbReference type="EMBL" id="PJZH01000022">
    <property type="protein sequence ID" value="PLR31735.1"/>
    <property type="molecule type" value="Genomic_DNA"/>
</dbReference>
<dbReference type="InterPro" id="IPR035919">
    <property type="entry name" value="EAL_sf"/>
</dbReference>
<dbReference type="SMART" id="SM00052">
    <property type="entry name" value="EAL"/>
    <property type="match status" value="1"/>
</dbReference>
<keyword evidence="4" id="KW-0973">c-di-GMP</keyword>
<proteinExistence type="predicted"/>
<evidence type="ECO:0000259" key="11">
    <source>
        <dbReference type="PROSITE" id="PS50883"/>
    </source>
</evidence>
<dbReference type="PROSITE" id="PS50883">
    <property type="entry name" value="EAL"/>
    <property type="match status" value="1"/>
</dbReference>
<dbReference type="AlphaFoldDB" id="A0A2N5DWT1"/>
<dbReference type="GO" id="GO:0071111">
    <property type="term" value="F:cyclic-guanylate-specific phosphodiesterase activity"/>
    <property type="evidence" value="ECO:0007669"/>
    <property type="project" value="UniProtKB-EC"/>
</dbReference>
<keyword evidence="13" id="KW-1185">Reference proteome</keyword>
<keyword evidence="3" id="KW-1003">Cell membrane</keyword>
<dbReference type="Gene3D" id="3.20.20.450">
    <property type="entry name" value="EAL domain"/>
    <property type="match status" value="1"/>
</dbReference>
<evidence type="ECO:0000313" key="13">
    <source>
        <dbReference type="Proteomes" id="UP000234503"/>
    </source>
</evidence>
<comment type="catalytic activity">
    <reaction evidence="9">
        <text>3',3'-c-di-GMP + H2O = 5'-phosphoguanylyl(3'-&gt;5')guanosine + H(+)</text>
        <dbReference type="Rhea" id="RHEA:24902"/>
        <dbReference type="ChEBI" id="CHEBI:15377"/>
        <dbReference type="ChEBI" id="CHEBI:15378"/>
        <dbReference type="ChEBI" id="CHEBI:58754"/>
        <dbReference type="ChEBI" id="CHEBI:58805"/>
        <dbReference type="EC" id="3.1.4.52"/>
    </reaction>
</comment>
<sequence>MRLKTALMHTVLPKRRYLQRSLLFASLFFLLFNAVTLWLIYQANEHRQQRLIDNLVSFSTRYLQDLQKNMADLTTLTQFPCSLAQATLTQNAAFTRGVRTYLLVNNGVAYCSSATGEMEKPLASIYPELQASQPEDMVLQQGTYMVPEKPAVAVWIAAPSQPQTGVLATLDINFGAYLLFTQAQGQEETGGLALIIGPHALTTRHDVVQAAADLPRAGSRDIPLPNSPIVLRLYGVSLGLGDVQISVLAGLLLSSLVGALSYYLMRVRHSADHEMLEGMRRRQFHMAYQPVIDTRSQQVAGVEALMRWQHPREGNIPPDVFISYAEAQGLIVLLTRHLFGLIAQDAPLLREVLPVGAKLAVNLSPSHLTDPDFERDVEHFISCLPPGYFNVVFEITERGMVETADALEKFDWLRRQGIEIAIDDFGTGHSALIYLEKFHLDFLKIDRGFVTTIGRQTVTAPVLDTVLNLTRELGLKTVAEGVETPQQAHYLREHGVTYLQGYLYSRPLTAAGLKEFVTHYHP</sequence>
<evidence type="ECO:0000256" key="6">
    <source>
        <dbReference type="ARBA" id="ARBA00022801"/>
    </source>
</evidence>
<dbReference type="Pfam" id="PF12792">
    <property type="entry name" value="CSS-motif"/>
    <property type="match status" value="1"/>
</dbReference>
<name>A0A2N5DWT1_9GAMM</name>
<evidence type="ECO:0000256" key="5">
    <source>
        <dbReference type="ARBA" id="ARBA00022692"/>
    </source>
</evidence>
<dbReference type="OrthoDB" id="675397at2"/>
<dbReference type="Pfam" id="PF00563">
    <property type="entry name" value="EAL"/>
    <property type="match status" value="1"/>
</dbReference>
<dbReference type="NCBIfam" id="NF007839">
    <property type="entry name" value="PRK10551.1"/>
    <property type="match status" value="1"/>
</dbReference>
<evidence type="ECO:0000256" key="7">
    <source>
        <dbReference type="ARBA" id="ARBA00022989"/>
    </source>
</evidence>
<organism evidence="12 13">
    <name type="scientific">Chimaeribacter coloradensis</name>
    <dbReference type="NCBI Taxonomy" id="2060068"/>
    <lineage>
        <taxon>Bacteria</taxon>
        <taxon>Pseudomonadati</taxon>
        <taxon>Pseudomonadota</taxon>
        <taxon>Gammaproteobacteria</taxon>
        <taxon>Enterobacterales</taxon>
        <taxon>Yersiniaceae</taxon>
        <taxon>Chimaeribacter</taxon>
    </lineage>
</organism>
<protein>
    <recommendedName>
        <fullName evidence="2">cyclic-guanylate-specific phosphodiesterase</fullName>
        <ecNumber evidence="2">3.1.4.52</ecNumber>
    </recommendedName>
</protein>
<evidence type="ECO:0000256" key="10">
    <source>
        <dbReference type="SAM" id="Phobius"/>
    </source>
</evidence>
<accession>A0A2N5DWT1</accession>
<evidence type="ECO:0000256" key="4">
    <source>
        <dbReference type="ARBA" id="ARBA00022636"/>
    </source>
</evidence>
<evidence type="ECO:0000256" key="1">
    <source>
        <dbReference type="ARBA" id="ARBA00004651"/>
    </source>
</evidence>
<comment type="subcellular location">
    <subcellularLocation>
        <location evidence="1">Cell membrane</location>
        <topology evidence="1">Multi-pass membrane protein</topology>
    </subcellularLocation>
</comment>
<evidence type="ECO:0000313" key="12">
    <source>
        <dbReference type="EMBL" id="PLR31735.1"/>
    </source>
</evidence>
<comment type="caution">
    <text evidence="12">The sequence shown here is derived from an EMBL/GenBank/DDBJ whole genome shotgun (WGS) entry which is preliminary data.</text>
</comment>
<dbReference type="InterPro" id="IPR001633">
    <property type="entry name" value="EAL_dom"/>
</dbReference>
<dbReference type="EC" id="3.1.4.52" evidence="2"/>
<evidence type="ECO:0000256" key="9">
    <source>
        <dbReference type="ARBA" id="ARBA00034290"/>
    </source>
</evidence>
<dbReference type="SUPFAM" id="SSF141868">
    <property type="entry name" value="EAL domain-like"/>
    <property type="match status" value="1"/>
</dbReference>